<protein>
    <submittedName>
        <fullName evidence="7">Peroxisomal membrane protein 2</fullName>
    </submittedName>
</protein>
<dbReference type="EMBL" id="MW962785">
    <property type="protein sequence ID" value="QVD39551.1"/>
    <property type="molecule type" value="mRNA"/>
</dbReference>
<name>A0A8E5NJB8_SCHGR</name>
<comment type="subcellular location">
    <subcellularLocation>
        <location evidence="1">Membrane</location>
        <topology evidence="1">Multi-pass membrane protein</topology>
    </subcellularLocation>
</comment>
<evidence type="ECO:0000256" key="4">
    <source>
        <dbReference type="ARBA" id="ARBA00022989"/>
    </source>
</evidence>
<evidence type="ECO:0000256" key="5">
    <source>
        <dbReference type="ARBA" id="ARBA00023136"/>
    </source>
</evidence>
<organism evidence="7">
    <name type="scientific">Schistocerca gregaria</name>
    <name type="common">Desert locust</name>
    <name type="synonym">Gryllus gregarius</name>
    <dbReference type="NCBI Taxonomy" id="7010"/>
    <lineage>
        <taxon>Eukaryota</taxon>
        <taxon>Metazoa</taxon>
        <taxon>Ecdysozoa</taxon>
        <taxon>Arthropoda</taxon>
        <taxon>Hexapoda</taxon>
        <taxon>Insecta</taxon>
        <taxon>Pterygota</taxon>
        <taxon>Neoptera</taxon>
        <taxon>Polyneoptera</taxon>
        <taxon>Orthoptera</taxon>
        <taxon>Caelifera</taxon>
        <taxon>Acrididea</taxon>
        <taxon>Acridomorpha</taxon>
        <taxon>Acridoidea</taxon>
        <taxon>Acrididae</taxon>
        <taxon>Cyrtacanthacridinae</taxon>
        <taxon>Schistocerca</taxon>
    </lineage>
</organism>
<reference evidence="7" key="1">
    <citation type="journal article" date="2021" name="J. Neurophysiol.">
        <title>Gene transcription changes in a locust model of noise-induced deafness.</title>
        <authorList>
            <person name="French A.S."/>
            <person name="Warren B."/>
        </authorList>
    </citation>
    <scope>NUCLEOTIDE SEQUENCE</scope>
</reference>
<dbReference type="PANTHER" id="PTHR11266">
    <property type="entry name" value="PEROXISOMAL MEMBRANE PROTEIN 2, PXMP2 MPV17"/>
    <property type="match status" value="1"/>
</dbReference>
<dbReference type="OrthoDB" id="860at2759"/>
<evidence type="ECO:0000256" key="2">
    <source>
        <dbReference type="ARBA" id="ARBA00006824"/>
    </source>
</evidence>
<evidence type="ECO:0000313" key="7">
    <source>
        <dbReference type="EMBL" id="QVD39551.1"/>
    </source>
</evidence>
<dbReference type="PANTHER" id="PTHR11266:SF80">
    <property type="entry name" value="PEROXISOMAL MEMBRANE PROTEIN 2"/>
    <property type="match status" value="1"/>
</dbReference>
<keyword evidence="5 6" id="KW-0472">Membrane</keyword>
<feature type="transmembrane region" description="Helical" evidence="6">
    <location>
        <begin position="156"/>
        <end position="174"/>
    </location>
</feature>
<feature type="transmembrane region" description="Helical" evidence="6">
    <location>
        <begin position="56"/>
        <end position="74"/>
    </location>
</feature>
<dbReference type="Pfam" id="PF04117">
    <property type="entry name" value="Mpv17_PMP22"/>
    <property type="match status" value="1"/>
</dbReference>
<evidence type="ECO:0000256" key="1">
    <source>
        <dbReference type="ARBA" id="ARBA00004141"/>
    </source>
</evidence>
<proteinExistence type="evidence at transcript level"/>
<evidence type="ECO:0000256" key="6">
    <source>
        <dbReference type="RuleBase" id="RU363053"/>
    </source>
</evidence>
<sequence>MALSKPIYSLMEKYFEQLYTHPIRTKSINSCVIAVLGNLAFQYLSGNKVLNQDSLIAYGLYGLLFGGTIPHFFYKGLDGFIPYGTSHRSLKQLAVERFIFMPLYQAFSLYMLARLEGKSHNEAMGQLLRIYGPTVRANWIWLTVVQYLNLRLVPPMLRVLFANLIGFFWIIYLAKRRQARERKGNKQ</sequence>
<keyword evidence="3 6" id="KW-0812">Transmembrane</keyword>
<keyword evidence="4 6" id="KW-1133">Transmembrane helix</keyword>
<accession>A0A8E5NJB8</accession>
<evidence type="ECO:0000256" key="3">
    <source>
        <dbReference type="ARBA" id="ARBA00022692"/>
    </source>
</evidence>
<dbReference type="GO" id="GO:0005778">
    <property type="term" value="C:peroxisomal membrane"/>
    <property type="evidence" value="ECO:0007669"/>
    <property type="project" value="TreeGrafter"/>
</dbReference>
<comment type="similarity">
    <text evidence="2 6">Belongs to the peroxisomal membrane protein PXMP2/4 family.</text>
</comment>
<dbReference type="AlphaFoldDB" id="A0A8E5NJB8"/>
<dbReference type="InterPro" id="IPR007248">
    <property type="entry name" value="Mpv17_PMP22"/>
</dbReference>